<proteinExistence type="predicted"/>
<name>E4T6J9_PALPW</name>
<dbReference type="KEGG" id="ppn:Palpr_2207"/>
<dbReference type="HOGENOM" id="CLU_1141252_0_0_10"/>
<dbReference type="eggNOG" id="ENOG5032SES">
    <property type="taxonomic scope" value="Bacteria"/>
</dbReference>
<sequence length="247" mass="27301">MKTSIGSGHEHNVTNFNTEISCILTFGPQYNPSVSALTISELNRLYQQGVEVNRTVKDNEIALDNATAARANKFEVFDDTVTRIINAVRICGTTPQIIDQAESIVRELRAKRASTKPTDEELAAEKAKGNNVRQVTLHKGTFERKIVNFEKLQQLLNTIPSYRPNEPELSVNALNSSLTEYKALNDAVVNAQAALDASDIVRRAFLYTEGTGLIDVALAAKQYVKSVFGATSPQYKQISNIPFTRPK</sequence>
<dbReference type="OrthoDB" id="749061at2"/>
<dbReference type="Proteomes" id="UP000008718">
    <property type="component" value="Chromosome"/>
</dbReference>
<accession>E4T6J9</accession>
<gene>
    <name evidence="1" type="ordered locus">Palpr_2207</name>
</gene>
<keyword evidence="2" id="KW-1185">Reference proteome</keyword>
<organism evidence="1 2">
    <name type="scientific">Paludibacter propionicigenes (strain DSM 17365 / JCM 13257 / WB4)</name>
    <dbReference type="NCBI Taxonomy" id="694427"/>
    <lineage>
        <taxon>Bacteria</taxon>
        <taxon>Pseudomonadati</taxon>
        <taxon>Bacteroidota</taxon>
        <taxon>Bacteroidia</taxon>
        <taxon>Bacteroidales</taxon>
        <taxon>Paludibacteraceae</taxon>
        <taxon>Paludibacter</taxon>
    </lineage>
</organism>
<evidence type="ECO:0000313" key="1">
    <source>
        <dbReference type="EMBL" id="ADQ80343.1"/>
    </source>
</evidence>
<reference evidence="1 2" key="2">
    <citation type="journal article" date="2011" name="Stand. Genomic Sci.">
        <title>Complete genome sequence of Paludibacter propionicigenes type strain (WB4).</title>
        <authorList>
            <person name="Gronow S."/>
            <person name="Munk C."/>
            <person name="Lapidus A."/>
            <person name="Nolan M."/>
            <person name="Lucas S."/>
            <person name="Hammon N."/>
            <person name="Deshpande S."/>
            <person name="Cheng J.F."/>
            <person name="Tapia R."/>
            <person name="Han C."/>
            <person name="Goodwin L."/>
            <person name="Pitluck S."/>
            <person name="Liolios K."/>
            <person name="Ivanova N."/>
            <person name="Mavromatis K."/>
            <person name="Mikhailova N."/>
            <person name="Pati A."/>
            <person name="Chen A."/>
            <person name="Palaniappan K."/>
            <person name="Land M."/>
            <person name="Hauser L."/>
            <person name="Chang Y.J."/>
            <person name="Jeffries C.D."/>
            <person name="Brambilla E."/>
            <person name="Rohde M."/>
            <person name="Goker M."/>
            <person name="Detter J.C."/>
            <person name="Woyke T."/>
            <person name="Bristow J."/>
            <person name="Eisen J.A."/>
            <person name="Markowitz V."/>
            <person name="Hugenholtz P."/>
            <person name="Kyrpides N.C."/>
            <person name="Klenk H.P."/>
        </authorList>
    </citation>
    <scope>NUCLEOTIDE SEQUENCE [LARGE SCALE GENOMIC DNA]</scope>
    <source>
        <strain evidence="2">DSM 17365 / JCM 13257 / WB4</strain>
    </source>
</reference>
<protein>
    <submittedName>
        <fullName evidence="1">Uncharacterized protein</fullName>
    </submittedName>
</protein>
<evidence type="ECO:0000313" key="2">
    <source>
        <dbReference type="Proteomes" id="UP000008718"/>
    </source>
</evidence>
<dbReference type="AlphaFoldDB" id="E4T6J9"/>
<dbReference type="RefSeq" id="WP_013445712.1">
    <property type="nucleotide sequence ID" value="NC_014734.1"/>
</dbReference>
<dbReference type="EMBL" id="CP002345">
    <property type="protein sequence ID" value="ADQ80343.1"/>
    <property type="molecule type" value="Genomic_DNA"/>
</dbReference>
<reference key="1">
    <citation type="submission" date="2010-11" db="EMBL/GenBank/DDBJ databases">
        <title>The complete genome of Paludibacter propionicigenes DSM 17365.</title>
        <authorList>
            <consortium name="US DOE Joint Genome Institute (JGI-PGF)"/>
            <person name="Lucas S."/>
            <person name="Copeland A."/>
            <person name="Lapidus A."/>
            <person name="Bruce D."/>
            <person name="Goodwin L."/>
            <person name="Pitluck S."/>
            <person name="Kyrpides N."/>
            <person name="Mavromatis K."/>
            <person name="Ivanova N."/>
            <person name="Munk A.C."/>
            <person name="Brettin T."/>
            <person name="Detter J.C."/>
            <person name="Han C."/>
            <person name="Tapia R."/>
            <person name="Land M."/>
            <person name="Hauser L."/>
            <person name="Markowitz V."/>
            <person name="Cheng J.-F."/>
            <person name="Hugenholtz P."/>
            <person name="Woyke T."/>
            <person name="Wu D."/>
            <person name="Gronow S."/>
            <person name="Wellnitz S."/>
            <person name="Brambilla E."/>
            <person name="Klenk H.-P."/>
            <person name="Eisen J.A."/>
        </authorList>
    </citation>
    <scope>NUCLEOTIDE SEQUENCE</scope>
    <source>
        <strain>WB4</strain>
    </source>
</reference>